<dbReference type="InterPro" id="IPR007657">
    <property type="entry name" value="Glycosyltransferase_61"/>
</dbReference>
<gene>
    <name evidence="8" type="ORF">HU200_039607</name>
</gene>
<protein>
    <recommendedName>
        <fullName evidence="7">Glycosyltransferase 61 catalytic domain-containing protein</fullName>
    </recommendedName>
</protein>
<evidence type="ECO:0000259" key="7">
    <source>
        <dbReference type="Pfam" id="PF04577"/>
    </source>
</evidence>
<feature type="region of interest" description="Disordered" evidence="6">
    <location>
        <begin position="267"/>
        <end position="286"/>
    </location>
</feature>
<evidence type="ECO:0000313" key="8">
    <source>
        <dbReference type="EMBL" id="KAF8692507.1"/>
    </source>
</evidence>
<comment type="subcellular location">
    <subcellularLocation>
        <location evidence="1">Golgi apparatus membrane</location>
        <topology evidence="1">Single-pass type II membrane protein</topology>
    </subcellularLocation>
</comment>
<evidence type="ECO:0000256" key="6">
    <source>
        <dbReference type="SAM" id="MobiDB-lite"/>
    </source>
</evidence>
<dbReference type="Pfam" id="PF04577">
    <property type="entry name" value="Glyco_transf_61"/>
    <property type="match status" value="1"/>
</dbReference>
<dbReference type="AlphaFoldDB" id="A0A835EJH6"/>
<dbReference type="PANTHER" id="PTHR20961">
    <property type="entry name" value="GLYCOSYLTRANSFERASE"/>
    <property type="match status" value="1"/>
</dbReference>
<feature type="region of interest" description="Disordered" evidence="6">
    <location>
        <begin position="293"/>
        <end position="312"/>
    </location>
</feature>
<accession>A0A835EJH6</accession>
<organism evidence="8 9">
    <name type="scientific">Digitaria exilis</name>
    <dbReference type="NCBI Taxonomy" id="1010633"/>
    <lineage>
        <taxon>Eukaryota</taxon>
        <taxon>Viridiplantae</taxon>
        <taxon>Streptophyta</taxon>
        <taxon>Embryophyta</taxon>
        <taxon>Tracheophyta</taxon>
        <taxon>Spermatophyta</taxon>
        <taxon>Magnoliopsida</taxon>
        <taxon>Liliopsida</taxon>
        <taxon>Poales</taxon>
        <taxon>Poaceae</taxon>
        <taxon>PACMAD clade</taxon>
        <taxon>Panicoideae</taxon>
        <taxon>Panicodae</taxon>
        <taxon>Paniceae</taxon>
        <taxon>Anthephorinae</taxon>
        <taxon>Digitaria</taxon>
    </lineage>
</organism>
<dbReference type="GO" id="GO:0016763">
    <property type="term" value="F:pentosyltransferase activity"/>
    <property type="evidence" value="ECO:0007669"/>
    <property type="project" value="UniProtKB-ARBA"/>
</dbReference>
<evidence type="ECO:0000313" key="9">
    <source>
        <dbReference type="Proteomes" id="UP000636709"/>
    </source>
</evidence>
<keyword evidence="3" id="KW-0328">Glycosyltransferase</keyword>
<evidence type="ECO:0000256" key="2">
    <source>
        <dbReference type="ARBA" id="ARBA00004881"/>
    </source>
</evidence>
<reference evidence="8" key="1">
    <citation type="submission" date="2020-07" db="EMBL/GenBank/DDBJ databases">
        <title>Genome sequence and genetic diversity analysis of an under-domesticated orphan crop, white fonio (Digitaria exilis).</title>
        <authorList>
            <person name="Bennetzen J.L."/>
            <person name="Chen S."/>
            <person name="Ma X."/>
            <person name="Wang X."/>
            <person name="Yssel A.E.J."/>
            <person name="Chaluvadi S.R."/>
            <person name="Johnson M."/>
            <person name="Gangashetty P."/>
            <person name="Hamidou F."/>
            <person name="Sanogo M.D."/>
            <person name="Zwaenepoel A."/>
            <person name="Wallace J."/>
            <person name="Van De Peer Y."/>
            <person name="Van Deynze A."/>
        </authorList>
    </citation>
    <scope>NUCLEOTIDE SEQUENCE</scope>
    <source>
        <tissue evidence="8">Leaves</tissue>
    </source>
</reference>
<evidence type="ECO:0000256" key="5">
    <source>
        <dbReference type="ARBA" id="ARBA00023180"/>
    </source>
</evidence>
<keyword evidence="9" id="KW-1185">Reference proteome</keyword>
<evidence type="ECO:0000256" key="4">
    <source>
        <dbReference type="ARBA" id="ARBA00022679"/>
    </source>
</evidence>
<dbReference type="Proteomes" id="UP000636709">
    <property type="component" value="Unassembled WGS sequence"/>
</dbReference>
<dbReference type="OrthoDB" id="529273at2759"/>
<feature type="compositionally biased region" description="Basic and acidic residues" evidence="6">
    <location>
        <begin position="689"/>
        <end position="704"/>
    </location>
</feature>
<evidence type="ECO:0000256" key="3">
    <source>
        <dbReference type="ARBA" id="ARBA00022676"/>
    </source>
</evidence>
<dbReference type="PANTHER" id="PTHR20961:SF124">
    <property type="entry name" value="GLYCOSYLTRANSFERASE"/>
    <property type="match status" value="1"/>
</dbReference>
<keyword evidence="5" id="KW-0325">Glycoprotein</keyword>
<sequence>MMTASFWRSPELHKAPEAADIIVGDWPGERRGTILGIEPAPAARPLPVLATRAKARHDMGPLDLGAFVATGHCPPPSKPRLVCDTFEFLTLWRLRAPVLDQRQRQTRSAQRQGTRKKQGMGTHARWLGPAIQVLSPVSEHPRAASFRFELGRRLQIYLSLTKYKRLKQREPRPATRTHTLQEQTAATELIIVYHGRIIIKPQALPIRLKRPNCVQLIAPRHHASLHCNLRKETHKKKKHCNLSACSRAADDTSCTCCRRQPAAPTQVDSFGATTRPLPRPLRSAAPPRINTRASHLKDERYAPTPSRNSQTKPILPCSARYASLAQSCSSALLKASHLAHHFPLFSSQFFCLLMHQHQQRKGDAAAADDPLLQLEGGGGMKELRGRLADYACHHRKQHGHDALLRMLAGFALVSCLLLLLPGSPISAAMDDLLQLGRNTDEADPASPSPTPSPPPCADVANGTVCCDRSSHRTDVCVMRGDVRTHAASNSLFLLLQPNSSSTTFAEERIRPYTRKWETSIMSTIDELRLRSVSSDGDAAAAAPAHCDVRHDVPAIVFSTGGYTGNVYHEFNDGIIPLYITARGYNKKVVFVMLEYHDWWMTKYGHIVEQLSDYPAIDFANDNRTHCFPEAVVGLRIHDELAIDAQRMPANQTILDFRQMLDDAHRGRIQTILEEEAQSAAATVATTGASKERTTKTRPSGEEDEKPRLVIVSRNGSRAIENEAELARAAAGAGFRVTVLRPRQDTELARMYRALNASDVMVGVHGAAMTHFLFMRPGSVFIQVVPLGTDWAAETYYGEPARRMGLRYVPYKIMPSESSLSRRYAMDDPVLTDPDSVNAKGWQVTKQVYLDGQNVRLDMARFRHRLRQAYGHWARARMQQRQREDSGAKQRKPLGDWRATRVRSLASPGCGEASRAEPEGFILSSPSEGYINRAILSFLLLLPLLQLCFPIAGAARTSPARADPARDTGAIRFLGSVFTRLLAQNHCVFTGVRFTVLDTPPPSND</sequence>
<feature type="region of interest" description="Disordered" evidence="6">
    <location>
        <begin position="680"/>
        <end position="704"/>
    </location>
</feature>
<feature type="domain" description="Glycosyltransferase 61 catalytic" evidence="7">
    <location>
        <begin position="694"/>
        <end position="781"/>
    </location>
</feature>
<feature type="region of interest" description="Disordered" evidence="6">
    <location>
        <begin position="102"/>
        <end position="121"/>
    </location>
</feature>
<dbReference type="EMBL" id="JACEFO010001939">
    <property type="protein sequence ID" value="KAF8692507.1"/>
    <property type="molecule type" value="Genomic_DNA"/>
</dbReference>
<evidence type="ECO:0000256" key="1">
    <source>
        <dbReference type="ARBA" id="ARBA00004323"/>
    </source>
</evidence>
<keyword evidence="4" id="KW-0808">Transferase</keyword>
<name>A0A835EJH6_9POAL</name>
<comment type="caution">
    <text evidence="8">The sequence shown here is derived from an EMBL/GenBank/DDBJ whole genome shotgun (WGS) entry which is preliminary data.</text>
</comment>
<comment type="pathway">
    <text evidence="2">Glycan metabolism.</text>
</comment>
<dbReference type="InterPro" id="IPR049625">
    <property type="entry name" value="Glyco_transf_61_cat"/>
</dbReference>
<proteinExistence type="predicted"/>
<dbReference type="GO" id="GO:0000139">
    <property type="term" value="C:Golgi membrane"/>
    <property type="evidence" value="ECO:0007669"/>
    <property type="project" value="UniProtKB-SubCell"/>
</dbReference>